<evidence type="ECO:0000313" key="8">
    <source>
        <dbReference type="Proteomes" id="UP000004374"/>
    </source>
</evidence>
<dbReference type="EC" id="3.4.14.-" evidence="6"/>
<evidence type="ECO:0000256" key="6">
    <source>
        <dbReference type="RuleBase" id="RU366067"/>
    </source>
</evidence>
<dbReference type="InterPro" id="IPR009003">
    <property type="entry name" value="Peptidase_S1_PA"/>
</dbReference>
<evidence type="ECO:0000256" key="3">
    <source>
        <dbReference type="ARBA" id="ARBA00022670"/>
    </source>
</evidence>
<dbReference type="Pfam" id="PF10459">
    <property type="entry name" value="Peptidase_S46"/>
    <property type="match status" value="1"/>
</dbReference>
<comment type="caution">
    <text evidence="7">The sequence shown here is derived from an EMBL/GenBank/DDBJ whole genome shotgun (WGS) entry which is preliminary data.</text>
</comment>
<dbReference type="PANTHER" id="PTHR38469:SF1">
    <property type="entry name" value="PERIPLASMIC PEPTIDASE SUBFAMILY S1B"/>
    <property type="match status" value="1"/>
</dbReference>
<keyword evidence="6" id="KW-0720">Serine protease</keyword>
<dbReference type="InterPro" id="IPR019500">
    <property type="entry name" value="Pep_S46"/>
</dbReference>
<dbReference type="PANTHER" id="PTHR38469">
    <property type="entry name" value="PERIPLASMIC PEPTIDASE SUBFAMILY S1B"/>
    <property type="match status" value="1"/>
</dbReference>
<dbReference type="GO" id="GO:0008239">
    <property type="term" value="F:dipeptidyl-peptidase activity"/>
    <property type="evidence" value="ECO:0007669"/>
    <property type="project" value="UniProtKB-UniRule"/>
</dbReference>
<dbReference type="GO" id="GO:0070009">
    <property type="term" value="F:serine-type aminopeptidase activity"/>
    <property type="evidence" value="ECO:0007669"/>
    <property type="project" value="UniProtKB-UniRule"/>
</dbReference>
<dbReference type="Proteomes" id="UP000004374">
    <property type="component" value="Unassembled WGS sequence"/>
</dbReference>
<evidence type="ECO:0000256" key="5">
    <source>
        <dbReference type="ARBA" id="ARBA00022801"/>
    </source>
</evidence>
<keyword evidence="8" id="KW-1185">Reference proteome</keyword>
<gene>
    <name evidence="7" type="ORF">RNAN_2467</name>
</gene>
<keyword evidence="5 6" id="KW-0378">Hydrolase</keyword>
<dbReference type="GO" id="GO:0006508">
    <property type="term" value="P:proteolysis"/>
    <property type="evidence" value="ECO:0007669"/>
    <property type="project" value="UniProtKB-KW"/>
</dbReference>
<dbReference type="SUPFAM" id="SSF50494">
    <property type="entry name" value="Trypsin-like serine proteases"/>
    <property type="match status" value="1"/>
</dbReference>
<dbReference type="GO" id="GO:0043171">
    <property type="term" value="P:peptide catabolic process"/>
    <property type="evidence" value="ECO:0007669"/>
    <property type="project" value="UniProtKB-UniRule"/>
</dbReference>
<evidence type="ECO:0000256" key="1">
    <source>
        <dbReference type="ARBA" id="ARBA00010491"/>
    </source>
</evidence>
<dbReference type="EMBL" id="BAFK01000013">
    <property type="protein sequence ID" value="GAB59461.1"/>
    <property type="molecule type" value="Genomic_DNA"/>
</dbReference>
<keyword evidence="2 6" id="KW-0031">Aminopeptidase</keyword>
<protein>
    <recommendedName>
        <fullName evidence="6">Dipeptidyl-peptidase</fullName>
        <ecNumber evidence="6">3.4.14.-</ecNumber>
    </recommendedName>
</protein>
<dbReference type="STRING" id="562729.RNAN_2467"/>
<comment type="function">
    <text evidence="6">Catalyzes the removal of dipeptides from the N-terminus of oligopeptides.</text>
</comment>
<comment type="similarity">
    <text evidence="1 6">Belongs to the peptidase S46 family.</text>
</comment>
<organism evidence="7 8">
    <name type="scientific">Rheinheimera nanhaiensis E407-8</name>
    <dbReference type="NCBI Taxonomy" id="562729"/>
    <lineage>
        <taxon>Bacteria</taxon>
        <taxon>Pseudomonadati</taxon>
        <taxon>Pseudomonadota</taxon>
        <taxon>Gammaproteobacteria</taxon>
        <taxon>Chromatiales</taxon>
        <taxon>Chromatiaceae</taxon>
        <taxon>Rheinheimera</taxon>
    </lineage>
</organism>
<evidence type="ECO:0000256" key="2">
    <source>
        <dbReference type="ARBA" id="ARBA00022438"/>
    </source>
</evidence>
<keyword evidence="3 6" id="KW-0645">Protease</keyword>
<name>I1DZI3_9GAMM</name>
<sequence length="707" mass="78070">MPQRLPKRPGIVLASAQCVKLPNVMNKIAGYALGIALLGSAHSQADEGFWLPQQLDANSPLLAQLNLTAQERANGLPLPQLNQTVVRLGRCSGAFVSASGLLLTSADCVADYLPQDAAAGLNNSNRAAEQPLTGLTAKLLLQSRDVSSQVQRALGVATDAEDKAARLAQLKTTLLSDCESAADIRCQLVAEHHGLQYRLEQYRRLADVRLVYLPPAATDDNSSGWPRYAANYVLLRVYADDQGQSLAYNAAHQPLQSRFARLSDTALSEQQLILTALFVGQTRRYRPASELKFQFDSWYPQALTYQQQMLQLLRELVPAGSERSLRYGALLTQVQHQFERQQARLQQYHRSTLYNDKQAAQQALAQWISSSPVRQQLYGPALQQLESLLGQQQQLALRDLVLDYLQYARLPALARELYQLAQLPDNERAQAASQFSPRLAAFEQQFDARVDMELALHFLGQYASLPSALRVAALDQYFALNDGFNREIVKHKLSAIYRGTGLTRAQMRQYWLGRPASDFVQSQDPLLSFTVALAPALEQLAAQRQQLALQLEQARAAAMEVVLAYNEAHNIASYADANGSLRISLGRISGFAPADAVWYQPFSSLAAWQRRQGQAQVTEATPAIAVNFLASNDSCHSNPSGISFNQQGELVGVMFGAVPANLLSGWQYQAQTGRTVQVDARFIRWQLKQVGQTAILTELEHTAATAQ</sequence>
<reference evidence="7 8" key="1">
    <citation type="journal article" date="2012" name="J. Bacteriol.">
        <title>Genome Sequence of the Protease-Producing Bacterium Rheinheimera nanhaiensis E407-8T, Isolated from Deep-Sea Sediment of the South China Sea.</title>
        <authorList>
            <person name="Zhang X.-Y."/>
            <person name="Zhang Y.-J."/>
            <person name="Qin Q.-L."/>
            <person name="Xie B.-B."/>
            <person name="Chen X.-L."/>
            <person name="Zhou B.-C."/>
            <person name="Zhang Y.-Z."/>
        </authorList>
    </citation>
    <scope>NUCLEOTIDE SEQUENCE [LARGE SCALE GENOMIC DNA]</scope>
    <source>
        <strain evidence="7 8">E407-8</strain>
    </source>
</reference>
<dbReference type="AlphaFoldDB" id="I1DZI3"/>
<evidence type="ECO:0000313" key="7">
    <source>
        <dbReference type="EMBL" id="GAB59461.1"/>
    </source>
</evidence>
<proteinExistence type="inferred from homology"/>
<accession>I1DZI3</accession>
<evidence type="ECO:0000256" key="4">
    <source>
        <dbReference type="ARBA" id="ARBA00022729"/>
    </source>
</evidence>
<keyword evidence="4" id="KW-0732">Signal</keyword>